<keyword evidence="2" id="KW-1185">Reference proteome</keyword>
<gene>
    <name evidence="1" type="ORF">LACBIDRAFT_310533</name>
</gene>
<dbReference type="AlphaFoldDB" id="B0DUJ4"/>
<protein>
    <submittedName>
        <fullName evidence="1">Predicted protein</fullName>
    </submittedName>
</protein>
<dbReference type="HOGENOM" id="CLU_2590173_0_0_1"/>
<name>B0DUJ4_LACBS</name>
<dbReference type="InParanoid" id="B0DUJ4"/>
<organism evidence="2">
    <name type="scientific">Laccaria bicolor (strain S238N-H82 / ATCC MYA-4686)</name>
    <name type="common">Bicoloured deceiver</name>
    <name type="synonym">Laccaria laccata var. bicolor</name>
    <dbReference type="NCBI Taxonomy" id="486041"/>
    <lineage>
        <taxon>Eukaryota</taxon>
        <taxon>Fungi</taxon>
        <taxon>Dikarya</taxon>
        <taxon>Basidiomycota</taxon>
        <taxon>Agaricomycotina</taxon>
        <taxon>Agaricomycetes</taxon>
        <taxon>Agaricomycetidae</taxon>
        <taxon>Agaricales</taxon>
        <taxon>Agaricineae</taxon>
        <taxon>Hydnangiaceae</taxon>
        <taxon>Laccaria</taxon>
    </lineage>
</organism>
<sequence>MRLFSFFHKHVTISGYPFIGRTTNRCATHVLKHPGYWCYPGVESRSFTGAWAGRCVIAHLDGCWGPFRRSRASSHRTWHR</sequence>
<proteinExistence type="predicted"/>
<evidence type="ECO:0000313" key="1">
    <source>
        <dbReference type="EMBL" id="EDR01752.1"/>
    </source>
</evidence>
<evidence type="ECO:0000313" key="2">
    <source>
        <dbReference type="Proteomes" id="UP000001194"/>
    </source>
</evidence>
<dbReference type="KEGG" id="lbc:LACBIDRAFT_310533"/>
<dbReference type="RefSeq" id="XP_001887565.1">
    <property type="nucleotide sequence ID" value="XM_001887530.1"/>
</dbReference>
<accession>B0DUJ4</accession>
<dbReference type="Proteomes" id="UP000001194">
    <property type="component" value="Unassembled WGS sequence"/>
</dbReference>
<reference evidence="1 2" key="1">
    <citation type="journal article" date="2008" name="Nature">
        <title>The genome of Laccaria bicolor provides insights into mycorrhizal symbiosis.</title>
        <authorList>
            <person name="Martin F."/>
            <person name="Aerts A."/>
            <person name="Ahren D."/>
            <person name="Brun A."/>
            <person name="Danchin E.G.J."/>
            <person name="Duchaussoy F."/>
            <person name="Gibon J."/>
            <person name="Kohler A."/>
            <person name="Lindquist E."/>
            <person name="Pereda V."/>
            <person name="Salamov A."/>
            <person name="Shapiro H.J."/>
            <person name="Wuyts J."/>
            <person name="Blaudez D."/>
            <person name="Buee M."/>
            <person name="Brokstein P."/>
            <person name="Canbaeck B."/>
            <person name="Cohen D."/>
            <person name="Courty P.E."/>
            <person name="Coutinho P.M."/>
            <person name="Delaruelle C."/>
            <person name="Detter J.C."/>
            <person name="Deveau A."/>
            <person name="DiFazio S."/>
            <person name="Duplessis S."/>
            <person name="Fraissinet-Tachet L."/>
            <person name="Lucic E."/>
            <person name="Frey-Klett P."/>
            <person name="Fourrey C."/>
            <person name="Feussner I."/>
            <person name="Gay G."/>
            <person name="Grimwood J."/>
            <person name="Hoegger P.J."/>
            <person name="Jain P."/>
            <person name="Kilaru S."/>
            <person name="Labbe J."/>
            <person name="Lin Y.C."/>
            <person name="Legue V."/>
            <person name="Le Tacon F."/>
            <person name="Marmeisse R."/>
            <person name="Melayah D."/>
            <person name="Montanini B."/>
            <person name="Muratet M."/>
            <person name="Nehls U."/>
            <person name="Niculita-Hirzel H."/>
            <person name="Oudot-Le Secq M.P."/>
            <person name="Peter M."/>
            <person name="Quesneville H."/>
            <person name="Rajashekar B."/>
            <person name="Reich M."/>
            <person name="Rouhier N."/>
            <person name="Schmutz J."/>
            <person name="Yin T."/>
            <person name="Chalot M."/>
            <person name="Henrissat B."/>
            <person name="Kuees U."/>
            <person name="Lucas S."/>
            <person name="Van de Peer Y."/>
            <person name="Podila G.K."/>
            <person name="Polle A."/>
            <person name="Pukkila P.J."/>
            <person name="Richardson P.M."/>
            <person name="Rouze P."/>
            <person name="Sanders I.R."/>
            <person name="Stajich J.E."/>
            <person name="Tunlid A."/>
            <person name="Tuskan G."/>
            <person name="Grigoriev I.V."/>
        </authorList>
    </citation>
    <scope>NUCLEOTIDE SEQUENCE [LARGE SCALE GENOMIC DNA]</scope>
    <source>
        <strain evidence="2">S238N-H82 / ATCC MYA-4686</strain>
    </source>
</reference>
<dbReference type="EMBL" id="DS547136">
    <property type="protein sequence ID" value="EDR01752.1"/>
    <property type="molecule type" value="Genomic_DNA"/>
</dbReference>
<dbReference type="GeneID" id="6083271"/>